<dbReference type="Gene3D" id="3.40.50.300">
    <property type="entry name" value="P-loop containing nucleotide triphosphate hydrolases"/>
    <property type="match status" value="1"/>
</dbReference>
<sequence length="624" mass="69466">MQEAGVRRLGRVLLRLRIHLAPRPREAVHVGHGLAVVIHQVVDPLGTADQDTRDEGPSDGQRDLQRTVSGHDRVGEKAQHRIRLGSRPLRQVVVARLGHVVVLFAHASTLSGGSDRTSWIRGSGWCWMTTAPDLMVEMIRTQLAPELRQRPWKTPGEMAQALDRTTIQTPALDAIDARLVAVRDGDCERQIINMPPQEGKSQRTSVWFPLWLLHGNPNLRIAIVSYGKDVARRFGRRIRDILREHPELGLTLSQSSQRQDEFELLGYAGGVVCVGVEGGLTSRPVDVLIIDDPYKDAKQADSKAWKQTVEDFWREVALPRLAPGAPVVLIQTRWREDDMAGWLQKEFADEWAALNIPAQADHDPEKGEIDVLGREPGEFMVSARGRTVKDWLKKIREVGSRAWNALYQGRPAPAEGTILKRTWWQRYDEPLWLVREDGSRIVTGFDDLLISWDLTFKKTEGTDYVSGQVWGRRGANAYLLDRVHGRMDFVETLAAFRRLAARWPQATLKLVEDKANGPAVIAMLSNSIGGIVPVEPDGGKEARAAAVSPLVEAGNVWLPSSELAPWADDVIEEAAGFPTAAHDDDVDALSQGLNRLLLQPLLISQVVTGEDLEPELDAFSITPY</sequence>
<dbReference type="STRING" id="2045.KR76_15180"/>
<dbReference type="Gene3D" id="3.30.420.240">
    <property type="match status" value="1"/>
</dbReference>
<feature type="domain" description="Terminase large subunit gp17-like C-terminal" evidence="3">
    <location>
        <begin position="450"/>
        <end position="595"/>
    </location>
</feature>
<dbReference type="InterPro" id="IPR027417">
    <property type="entry name" value="P-loop_NTPase"/>
</dbReference>
<dbReference type="KEGG" id="psim:KR76_15180"/>
<dbReference type="InterPro" id="IPR006517">
    <property type="entry name" value="Phage_terminase_lsu-like_C"/>
</dbReference>
<evidence type="ECO:0000256" key="2">
    <source>
        <dbReference type="SAM" id="MobiDB-lite"/>
    </source>
</evidence>
<organism evidence="4 5">
    <name type="scientific">Nocardioides simplex</name>
    <name type="common">Arthrobacter simplex</name>
    <dbReference type="NCBI Taxonomy" id="2045"/>
    <lineage>
        <taxon>Bacteria</taxon>
        <taxon>Bacillati</taxon>
        <taxon>Actinomycetota</taxon>
        <taxon>Actinomycetes</taxon>
        <taxon>Propionibacteriales</taxon>
        <taxon>Nocardioidaceae</taxon>
        <taxon>Pimelobacter</taxon>
    </lineage>
</organism>
<dbReference type="InterPro" id="IPR035421">
    <property type="entry name" value="Terminase_6C"/>
</dbReference>
<evidence type="ECO:0000256" key="1">
    <source>
        <dbReference type="ARBA" id="ARBA00022612"/>
    </source>
</evidence>
<dbReference type="eggNOG" id="COG5362">
    <property type="taxonomic scope" value="Bacteria"/>
</dbReference>
<accession>A0A0A1DWW5</accession>
<keyword evidence="5" id="KW-1185">Reference proteome</keyword>
<proteinExistence type="predicted"/>
<name>A0A0A1DWW5_NOCSI</name>
<dbReference type="Pfam" id="PF17289">
    <property type="entry name" value="Terminase_6C"/>
    <property type="match status" value="1"/>
</dbReference>
<dbReference type="EMBL" id="CP009896">
    <property type="protein sequence ID" value="AIY19955.2"/>
    <property type="molecule type" value="Genomic_DNA"/>
</dbReference>
<dbReference type="Proteomes" id="UP000030300">
    <property type="component" value="Chromosome"/>
</dbReference>
<evidence type="ECO:0000259" key="3">
    <source>
        <dbReference type="Pfam" id="PF17289"/>
    </source>
</evidence>
<dbReference type="Pfam" id="PF03237">
    <property type="entry name" value="Terminase_6N"/>
    <property type="match status" value="1"/>
</dbReference>
<feature type="compositionally biased region" description="Basic and acidic residues" evidence="2">
    <location>
        <begin position="50"/>
        <end position="79"/>
    </location>
</feature>
<dbReference type="HOGENOM" id="CLU_028165_1_0_11"/>
<gene>
    <name evidence="4" type="ORF">KR76_15180</name>
</gene>
<evidence type="ECO:0000313" key="5">
    <source>
        <dbReference type="Proteomes" id="UP000030300"/>
    </source>
</evidence>
<feature type="region of interest" description="Disordered" evidence="2">
    <location>
        <begin position="47"/>
        <end position="79"/>
    </location>
</feature>
<dbReference type="NCBIfam" id="TIGR01630">
    <property type="entry name" value="psiM2_ORF9"/>
    <property type="match status" value="1"/>
</dbReference>
<protein>
    <submittedName>
        <fullName evidence="4">Phage terminase, large subunit</fullName>
    </submittedName>
</protein>
<dbReference type="eggNOG" id="COG5410">
    <property type="taxonomic scope" value="Bacteria"/>
</dbReference>
<reference evidence="4 5" key="1">
    <citation type="journal article" date="2015" name="Genome Announc.">
        <title>Complete Genome Sequence of Steroid-Transforming Nocardioides simplex VKM Ac-2033D.</title>
        <authorList>
            <person name="Shtratnikova V.Y."/>
            <person name="Schelkunov M.I."/>
            <person name="Pekov Y.A."/>
            <person name="Fokina V.V."/>
            <person name="Logacheva M.D."/>
            <person name="Sokolov S.L."/>
            <person name="Bragin E.Y."/>
            <person name="Ashapkin V.V."/>
            <person name="Donova M.V."/>
        </authorList>
    </citation>
    <scope>NUCLEOTIDE SEQUENCE [LARGE SCALE GENOMIC DNA]</scope>
    <source>
        <strain evidence="4 5">VKM Ac-2033D</strain>
    </source>
</reference>
<evidence type="ECO:0000313" key="4">
    <source>
        <dbReference type="EMBL" id="AIY19955.2"/>
    </source>
</evidence>
<dbReference type="AlphaFoldDB" id="A0A0A1DWW5"/>
<keyword evidence="1" id="KW-1188">Viral release from host cell</keyword>